<evidence type="ECO:0000313" key="9">
    <source>
        <dbReference type="Proteomes" id="UP001183615"/>
    </source>
</evidence>
<reference evidence="9" key="1">
    <citation type="submission" date="2023-07" db="EMBL/GenBank/DDBJ databases">
        <title>30 novel species of actinomycetes from the DSMZ collection.</title>
        <authorList>
            <person name="Nouioui I."/>
        </authorList>
    </citation>
    <scope>NUCLEOTIDE SEQUENCE [LARGE SCALE GENOMIC DNA]</scope>
    <source>
        <strain evidence="9">DSM 41886</strain>
    </source>
</reference>
<gene>
    <name evidence="8" type="ORF">RM779_23155</name>
</gene>
<evidence type="ECO:0000259" key="7">
    <source>
        <dbReference type="Pfam" id="PF00535"/>
    </source>
</evidence>
<dbReference type="InterPro" id="IPR043149">
    <property type="entry name" value="TagF_N"/>
</dbReference>
<accession>A0ABU2S9V9</accession>
<evidence type="ECO:0000256" key="2">
    <source>
        <dbReference type="ARBA" id="ARBA00010488"/>
    </source>
</evidence>
<proteinExistence type="inferred from homology"/>
<feature type="domain" description="Glycosyltransferase 2-like" evidence="7">
    <location>
        <begin position="5"/>
        <end position="111"/>
    </location>
</feature>
<dbReference type="CDD" id="cd00761">
    <property type="entry name" value="Glyco_tranf_GTA_type"/>
    <property type="match status" value="1"/>
</dbReference>
<dbReference type="Gene3D" id="3.90.550.10">
    <property type="entry name" value="Spore Coat Polysaccharide Biosynthesis Protein SpsA, Chain A"/>
    <property type="match status" value="1"/>
</dbReference>
<protein>
    <submittedName>
        <fullName evidence="8">CDP-glycerol glycerophosphotransferase family protein</fullName>
    </submittedName>
</protein>
<keyword evidence="6" id="KW-0472">Membrane</keyword>
<dbReference type="Gene3D" id="3.40.50.11820">
    <property type="match status" value="1"/>
</dbReference>
<keyword evidence="9" id="KW-1185">Reference proteome</keyword>
<evidence type="ECO:0000313" key="8">
    <source>
        <dbReference type="EMBL" id="MDT0445471.1"/>
    </source>
</evidence>
<dbReference type="EMBL" id="JAVREV010000014">
    <property type="protein sequence ID" value="MDT0445471.1"/>
    <property type="molecule type" value="Genomic_DNA"/>
</dbReference>
<dbReference type="RefSeq" id="WP_311619676.1">
    <property type="nucleotide sequence ID" value="NZ_JAVREV010000014.1"/>
</dbReference>
<dbReference type="InterPro" id="IPR043148">
    <property type="entry name" value="TagF_C"/>
</dbReference>
<dbReference type="InterPro" id="IPR001173">
    <property type="entry name" value="Glyco_trans_2-like"/>
</dbReference>
<evidence type="ECO:0000256" key="1">
    <source>
        <dbReference type="ARBA" id="ARBA00004202"/>
    </source>
</evidence>
<dbReference type="PANTHER" id="PTHR22916">
    <property type="entry name" value="GLYCOSYLTRANSFERASE"/>
    <property type="match status" value="1"/>
</dbReference>
<evidence type="ECO:0000256" key="3">
    <source>
        <dbReference type="ARBA" id="ARBA00022475"/>
    </source>
</evidence>
<dbReference type="Gene3D" id="3.40.50.12580">
    <property type="match status" value="1"/>
</dbReference>
<dbReference type="SUPFAM" id="SSF53448">
    <property type="entry name" value="Nucleotide-diphospho-sugar transferases"/>
    <property type="match status" value="1"/>
</dbReference>
<dbReference type="InterPro" id="IPR007554">
    <property type="entry name" value="Glycerophosphate_synth"/>
</dbReference>
<keyword evidence="4" id="KW-0808">Transferase</keyword>
<keyword evidence="3" id="KW-1003">Cell membrane</keyword>
<dbReference type="Proteomes" id="UP001183615">
    <property type="component" value="Unassembled WGS sequence"/>
</dbReference>
<name>A0ABU2S9V9_9ACTN</name>
<comment type="subcellular location">
    <subcellularLocation>
        <location evidence="1">Cell membrane</location>
        <topology evidence="1">Peripheral membrane protein</topology>
    </subcellularLocation>
</comment>
<dbReference type="Pfam" id="PF00535">
    <property type="entry name" value="Glycos_transf_2"/>
    <property type="match status" value="1"/>
</dbReference>
<dbReference type="SUPFAM" id="SSF53756">
    <property type="entry name" value="UDP-Glycosyltransferase/glycogen phosphorylase"/>
    <property type="match status" value="1"/>
</dbReference>
<evidence type="ECO:0000256" key="5">
    <source>
        <dbReference type="ARBA" id="ARBA00022944"/>
    </source>
</evidence>
<comment type="caution">
    <text evidence="8">The sequence shown here is derived from an EMBL/GenBank/DDBJ whole genome shotgun (WGS) entry which is preliminary data.</text>
</comment>
<dbReference type="InterPro" id="IPR029044">
    <property type="entry name" value="Nucleotide-diphossugar_trans"/>
</dbReference>
<evidence type="ECO:0000256" key="6">
    <source>
        <dbReference type="ARBA" id="ARBA00023136"/>
    </source>
</evidence>
<dbReference type="PANTHER" id="PTHR22916:SF3">
    <property type="entry name" value="UDP-GLCNAC:BETAGAL BETA-1,3-N-ACETYLGLUCOSAMINYLTRANSFERASE-LIKE PROTEIN 1"/>
    <property type="match status" value="1"/>
</dbReference>
<evidence type="ECO:0000256" key="4">
    <source>
        <dbReference type="ARBA" id="ARBA00022679"/>
    </source>
</evidence>
<dbReference type="Pfam" id="PF04464">
    <property type="entry name" value="Glyphos_transf"/>
    <property type="match status" value="1"/>
</dbReference>
<keyword evidence="5" id="KW-0777">Teichoic acid biosynthesis</keyword>
<comment type="similarity">
    <text evidence="2">Belongs to the CDP-glycerol glycerophosphotransferase family.</text>
</comment>
<organism evidence="8 9">
    <name type="scientific">Streptomyces johnsoniae</name>
    <dbReference type="NCBI Taxonomy" id="3075532"/>
    <lineage>
        <taxon>Bacteria</taxon>
        <taxon>Bacillati</taxon>
        <taxon>Actinomycetota</taxon>
        <taxon>Actinomycetes</taxon>
        <taxon>Kitasatosporales</taxon>
        <taxon>Streptomycetaceae</taxon>
        <taxon>Streptomyces</taxon>
    </lineage>
</organism>
<sequence>MPRFSIIVPAHQVQAYLPACLTSVLSQDFQDVELIAVDDASPDACRDIIAETAAADPRVTGLRLPRTAGPGPARNAGLDHASGDYLLFLDGDDTLTPGALAAIAARLAATGDPQLLLFGHARAAWHGAVTPGTPPGALAERGPRTFTLAERPALLRLPPVAWAAAYRRDLIDGLDLRFPPGHYQDLPFVYPALTAAVSVAVLDRPCVHHRVRRTGGRARAAGRGHLDVLTQYDRVFAQLATLPGGDRWRAAIHRRMVDHLTAVYRAPGRLPAADRAEFFRRSGALCRRHRAAAGATALGRRRRAAGLRQLLLRLGARRAFHLLLSVHRVAGRLRARTRGRLRGRLLRVHYRFQLRRPLDRKLAVFSTESGGYTGHPAAIEAKLRELAPAVRTAWITRPDPGPGPLPEGVPALTPGTRRYLRAVARARYLVSDGAFPDALVKRPGQLRLQTHGGTPLAHVGLDVPHRGFPHRDIPHRDIPRLLRQIDRWDYCLSANRHTTLAWEGAYPATYLTLEYGSPRADVFHTATAADVLRVRAGLGIPEGVLAVLYAPARRGYDRGHLPGVDPARLARDLGPGFLLLLRAPGGAGAAGYGHTGAGVLDVTAHPRIEELCLAADALVTDYAPVLFDYAGLDRPIILHADDWEVYRAVHGVYLDLPAAAPGPVTRTQEELTAVLTGHRLWTDPRGAARRAAFRRQFCPYADGFAAERVVRQVFLGGRCVPPAVPPEARRPAPGAVALRAAGAPRPRSARPAYSGR</sequence>